<dbReference type="Pfam" id="PF03840">
    <property type="entry name" value="SecG"/>
    <property type="match status" value="1"/>
</dbReference>
<dbReference type="Proteomes" id="UP000614058">
    <property type="component" value="Unassembled WGS sequence"/>
</dbReference>
<keyword evidence="14" id="KW-1185">Reference proteome</keyword>
<organism evidence="13 14">
    <name type="scientific">Kingella bonacorsii</name>
    <dbReference type="NCBI Taxonomy" id="2796361"/>
    <lineage>
        <taxon>Bacteria</taxon>
        <taxon>Pseudomonadati</taxon>
        <taxon>Pseudomonadota</taxon>
        <taxon>Betaproteobacteria</taxon>
        <taxon>Neisseriales</taxon>
        <taxon>Neisseriaceae</taxon>
        <taxon>Kingella</taxon>
    </lineage>
</organism>
<name>A0ABS1BT17_9NEIS</name>
<feature type="compositionally biased region" description="Basic residues" evidence="12">
    <location>
        <begin position="181"/>
        <end position="194"/>
    </location>
</feature>
<dbReference type="PRINTS" id="PR01651">
    <property type="entry name" value="SECGEXPORT"/>
</dbReference>
<reference evidence="13 14" key="1">
    <citation type="journal article" date="2021" name="Pathogens">
        <title>Isolation and Characterization of Kingella bonacorsii sp. nov., A Novel Kingella Species Detected in a Stable Periodontitis Subject.</title>
        <authorList>
            <person name="Antezack A."/>
            <person name="Boxberger M."/>
            <person name="Rolland C."/>
            <person name="Monnet-Corti V."/>
            <person name="La Scola B."/>
        </authorList>
    </citation>
    <scope>NUCLEOTIDE SEQUENCE [LARGE SCALE GENOMIC DNA]</scope>
    <source>
        <strain evidence="13 14">Marseille-Q4569</strain>
    </source>
</reference>
<dbReference type="PANTHER" id="PTHR34182">
    <property type="entry name" value="PROTEIN-EXPORT MEMBRANE PROTEIN SECG"/>
    <property type="match status" value="1"/>
</dbReference>
<keyword evidence="6 11" id="KW-0812">Transmembrane</keyword>
<feature type="transmembrane region" description="Helical" evidence="11">
    <location>
        <begin position="7"/>
        <end position="25"/>
    </location>
</feature>
<evidence type="ECO:0000256" key="8">
    <source>
        <dbReference type="ARBA" id="ARBA00022989"/>
    </source>
</evidence>
<dbReference type="InterPro" id="IPR004692">
    <property type="entry name" value="SecG"/>
</dbReference>
<protein>
    <recommendedName>
        <fullName evidence="3 11">Protein-export membrane protein SecG</fullName>
    </recommendedName>
</protein>
<feature type="region of interest" description="Disordered" evidence="12">
    <location>
        <begin position="127"/>
        <end position="194"/>
    </location>
</feature>
<evidence type="ECO:0000256" key="11">
    <source>
        <dbReference type="RuleBase" id="RU365087"/>
    </source>
</evidence>
<evidence type="ECO:0000256" key="6">
    <source>
        <dbReference type="ARBA" id="ARBA00022692"/>
    </source>
</evidence>
<evidence type="ECO:0000313" key="14">
    <source>
        <dbReference type="Proteomes" id="UP000614058"/>
    </source>
</evidence>
<evidence type="ECO:0000256" key="4">
    <source>
        <dbReference type="ARBA" id="ARBA00022448"/>
    </source>
</evidence>
<dbReference type="NCBIfam" id="TIGR00810">
    <property type="entry name" value="secG"/>
    <property type="match status" value="1"/>
</dbReference>
<dbReference type="EMBL" id="JAEHNZ010000002">
    <property type="protein sequence ID" value="MBK0396025.1"/>
    <property type="molecule type" value="Genomic_DNA"/>
</dbReference>
<keyword evidence="7 11" id="KW-0653">Protein transport</keyword>
<proteinExistence type="inferred from homology"/>
<evidence type="ECO:0000256" key="2">
    <source>
        <dbReference type="ARBA" id="ARBA00008445"/>
    </source>
</evidence>
<comment type="similarity">
    <text evidence="2 11">Belongs to the SecG family.</text>
</comment>
<evidence type="ECO:0000256" key="5">
    <source>
        <dbReference type="ARBA" id="ARBA00022475"/>
    </source>
</evidence>
<evidence type="ECO:0000256" key="9">
    <source>
        <dbReference type="ARBA" id="ARBA00023010"/>
    </source>
</evidence>
<comment type="caution">
    <text evidence="13">The sequence shown here is derived from an EMBL/GenBank/DDBJ whole genome shotgun (WGS) entry which is preliminary data.</text>
</comment>
<keyword evidence="5 11" id="KW-1003">Cell membrane</keyword>
<comment type="function">
    <text evidence="11">Involved in protein export. Participates in an early event of protein translocation.</text>
</comment>
<evidence type="ECO:0000256" key="12">
    <source>
        <dbReference type="SAM" id="MobiDB-lite"/>
    </source>
</evidence>
<feature type="transmembrane region" description="Helical" evidence="11">
    <location>
        <begin position="55"/>
        <end position="77"/>
    </location>
</feature>
<keyword evidence="4 11" id="KW-0813">Transport</keyword>
<evidence type="ECO:0000256" key="10">
    <source>
        <dbReference type="ARBA" id="ARBA00023136"/>
    </source>
</evidence>
<gene>
    <name evidence="13" type="primary">secG</name>
    <name evidence="13" type="ORF">JDW22_05355</name>
</gene>
<accession>A0ABS1BT17</accession>
<keyword evidence="8 11" id="KW-1133">Transmembrane helix</keyword>
<dbReference type="PANTHER" id="PTHR34182:SF1">
    <property type="entry name" value="PROTEIN-EXPORT MEMBRANE PROTEIN SECG"/>
    <property type="match status" value="1"/>
</dbReference>
<evidence type="ECO:0000256" key="1">
    <source>
        <dbReference type="ARBA" id="ARBA00004651"/>
    </source>
</evidence>
<comment type="subcellular location">
    <subcellularLocation>
        <location evidence="1 11">Cell membrane</location>
        <topology evidence="1 11">Multi-pass membrane protein</topology>
    </subcellularLocation>
</comment>
<feature type="compositionally biased region" description="Basic and acidic residues" evidence="12">
    <location>
        <begin position="161"/>
        <end position="174"/>
    </location>
</feature>
<evidence type="ECO:0000256" key="7">
    <source>
        <dbReference type="ARBA" id="ARBA00022927"/>
    </source>
</evidence>
<evidence type="ECO:0000313" key="13">
    <source>
        <dbReference type="EMBL" id="MBK0396025.1"/>
    </source>
</evidence>
<keyword evidence="9 11" id="KW-0811">Translocation</keyword>
<keyword evidence="10 11" id="KW-0472">Membrane</keyword>
<sequence length="194" mass="19449">MAAFKTLILVINIFSSISVVCLVLMQQGKGADAGAGFGGSGSAQGVFGSAGNANFLSRMTALFATIFFVSSLALSYVHSGNRNKGIDFSNVQQTASVAASAPAGSVSVASQPALPQQTAPAAASASATSASQTVPENATVAPVVASAENASEPAKQASEPAVKKENSKKAEPAKNKNNAGKNKHAKPAGKQNKK</sequence>
<evidence type="ECO:0000256" key="3">
    <source>
        <dbReference type="ARBA" id="ARBA00017876"/>
    </source>
</evidence>